<dbReference type="SUPFAM" id="SSF56235">
    <property type="entry name" value="N-terminal nucleophile aminohydrolases (Ntn hydrolases)"/>
    <property type="match status" value="1"/>
</dbReference>
<dbReference type="EC" id="6.3.5.4" evidence="2"/>
<evidence type="ECO:0000313" key="7">
    <source>
        <dbReference type="Proteomes" id="UP000092498"/>
    </source>
</evidence>
<evidence type="ECO:0000256" key="1">
    <source>
        <dbReference type="ARBA" id="ARBA00005187"/>
    </source>
</evidence>
<comment type="catalytic activity">
    <reaction evidence="3">
        <text>L-aspartate + L-glutamine + ATP + H2O = L-asparagine + L-glutamate + AMP + diphosphate + H(+)</text>
        <dbReference type="Rhea" id="RHEA:12228"/>
        <dbReference type="ChEBI" id="CHEBI:15377"/>
        <dbReference type="ChEBI" id="CHEBI:15378"/>
        <dbReference type="ChEBI" id="CHEBI:29985"/>
        <dbReference type="ChEBI" id="CHEBI:29991"/>
        <dbReference type="ChEBI" id="CHEBI:30616"/>
        <dbReference type="ChEBI" id="CHEBI:33019"/>
        <dbReference type="ChEBI" id="CHEBI:58048"/>
        <dbReference type="ChEBI" id="CHEBI:58359"/>
        <dbReference type="ChEBI" id="CHEBI:456215"/>
        <dbReference type="EC" id="6.3.5.4"/>
    </reaction>
</comment>
<feature type="region of interest" description="Disordered" evidence="4">
    <location>
        <begin position="603"/>
        <end position="623"/>
    </location>
</feature>
<dbReference type="OrthoDB" id="7053173at2"/>
<dbReference type="InterPro" id="IPR029055">
    <property type="entry name" value="Ntn_hydrolases_N"/>
</dbReference>
<dbReference type="PANTHER" id="PTHR43284:SF1">
    <property type="entry name" value="ASPARAGINE SYNTHETASE"/>
    <property type="match status" value="1"/>
</dbReference>
<evidence type="ECO:0000259" key="5">
    <source>
        <dbReference type="Pfam" id="PF00733"/>
    </source>
</evidence>
<evidence type="ECO:0000256" key="2">
    <source>
        <dbReference type="ARBA" id="ARBA00012737"/>
    </source>
</evidence>
<dbReference type="Proteomes" id="UP000092498">
    <property type="component" value="Chromosome"/>
</dbReference>
<dbReference type="EMBL" id="CP013244">
    <property type="protein sequence ID" value="ANP45909.1"/>
    <property type="molecule type" value="Genomic_DNA"/>
</dbReference>
<dbReference type="InterPro" id="IPR001962">
    <property type="entry name" value="Asn_synthase"/>
</dbReference>
<feature type="domain" description="Asparagine synthetase" evidence="5">
    <location>
        <begin position="245"/>
        <end position="592"/>
    </location>
</feature>
<dbReference type="PANTHER" id="PTHR43284">
    <property type="entry name" value="ASPARAGINE SYNTHETASE (GLUTAMINE-HYDROLYZING)"/>
    <property type="match status" value="1"/>
</dbReference>
<dbReference type="GO" id="GO:0006529">
    <property type="term" value="P:asparagine biosynthetic process"/>
    <property type="evidence" value="ECO:0007669"/>
    <property type="project" value="InterPro"/>
</dbReference>
<name>A0A1B1AH67_9PROT</name>
<gene>
    <name evidence="6" type="ORF">ATE48_08230</name>
</gene>
<dbReference type="InterPro" id="IPR051786">
    <property type="entry name" value="ASN_synthetase/amidase"/>
</dbReference>
<dbReference type="STRING" id="1759059.ATE48_08230"/>
<accession>A0A1B1AH67</accession>
<proteinExistence type="predicted"/>
<dbReference type="InParanoid" id="A0A1B1AH67"/>
<dbReference type="Gene3D" id="3.40.50.620">
    <property type="entry name" value="HUPs"/>
    <property type="match status" value="1"/>
</dbReference>
<comment type="pathway">
    <text evidence="1">Amino-acid biosynthesis; L-asparagine biosynthesis; L-asparagine from L-aspartate (L-Gln route): step 1/1.</text>
</comment>
<feature type="compositionally biased region" description="Polar residues" evidence="4">
    <location>
        <begin position="614"/>
        <end position="623"/>
    </location>
</feature>
<organism evidence="6 7">
    <name type="scientific">Candidatus Viadribacter manganicus</name>
    <dbReference type="NCBI Taxonomy" id="1759059"/>
    <lineage>
        <taxon>Bacteria</taxon>
        <taxon>Pseudomonadati</taxon>
        <taxon>Pseudomonadota</taxon>
        <taxon>Alphaproteobacteria</taxon>
        <taxon>Hyphomonadales</taxon>
        <taxon>Hyphomonadaceae</taxon>
        <taxon>Candidatus Viadribacter</taxon>
    </lineage>
</organism>
<protein>
    <recommendedName>
        <fullName evidence="2">asparagine synthase (glutamine-hydrolyzing)</fullName>
        <ecNumber evidence="2">6.3.5.4</ecNumber>
    </recommendedName>
</protein>
<dbReference type="GO" id="GO:0004066">
    <property type="term" value="F:asparagine synthase (glutamine-hydrolyzing) activity"/>
    <property type="evidence" value="ECO:0007669"/>
    <property type="project" value="UniProtKB-EC"/>
</dbReference>
<dbReference type="AlphaFoldDB" id="A0A1B1AH67"/>
<dbReference type="InterPro" id="IPR014729">
    <property type="entry name" value="Rossmann-like_a/b/a_fold"/>
</dbReference>
<dbReference type="Pfam" id="PF00733">
    <property type="entry name" value="Asn_synthase"/>
    <property type="match status" value="1"/>
</dbReference>
<reference evidence="6 7" key="1">
    <citation type="submission" date="2015-11" db="EMBL/GenBank/DDBJ databases">
        <title>Whole-Genome Sequence of Candidatus Oderbacter manganicum from the National Park Lower Oder Valley, Germany.</title>
        <authorList>
            <person name="Braun B."/>
            <person name="Liere K."/>
            <person name="Szewzyk U."/>
        </authorList>
    </citation>
    <scope>NUCLEOTIDE SEQUENCE [LARGE SCALE GENOMIC DNA]</scope>
    <source>
        <strain evidence="6 7">OTSz_A_272</strain>
    </source>
</reference>
<evidence type="ECO:0000313" key="6">
    <source>
        <dbReference type="EMBL" id="ANP45909.1"/>
    </source>
</evidence>
<keyword evidence="7" id="KW-1185">Reference proteome</keyword>
<evidence type="ECO:0000256" key="3">
    <source>
        <dbReference type="ARBA" id="ARBA00048741"/>
    </source>
</evidence>
<evidence type="ECO:0000256" key="4">
    <source>
        <dbReference type="SAM" id="MobiDB-lite"/>
    </source>
</evidence>
<sequence length="623" mass="68257">MARVFILRWTPCDWDEERRRRALWAEIAGERAWTKFLDRRGVLGHYALAGSDRAPMLLHGAQGAIFGSLFQRQRLGAAPLGDITPSQTSRLVESGRGAELSRDYWGAYLAVLHDTGQDELVIVREAAGAHPIYYGRLGKSMAVFSHAEDFLALADEAQPDFEFLSAFCAQSRLVTPRTAIKDVRELMAGEELCLGRAPGAVAKCVVWAPIANARSFTSEEFDAAAGGLRETVFAVARSWSQTSSEIVHRLSGGLDSSIVLGALKRATTGELLAVNAFPADVAEGDERRYARAAADASDTRLIEVAMSPAHISYERLLDAYFSAKPSRAAMSFTDPTMGRAIAAEMNSPLVTSGQGGDQVFHRLRTPLIAADAWCDGCDLAELQRIMVDTARLARRPIWDVFGAVLKYGLLRQPLASGPFGSRARGCEPDAIKTLLNEHAWARVRAAASPARAMRIAHIMDLQYYHQPNGLNAQFATHPILASQPIIEFCLRVPPYVMTWGGRERALARAAFQDVIPGEVLARTGKGDTTRYHVAALARQLPFMREMLIGGELERAEIIDGVELREALSRDVMSEGSRSGFLSSALLAEIWLRRFYALQRRFVEPGHRPEPPDGSSASSEAPQA</sequence>
<dbReference type="KEGG" id="cbot:ATE48_08230"/>
<dbReference type="Gene3D" id="3.60.20.10">
    <property type="entry name" value="Glutamine Phosphoribosylpyrophosphate, subunit 1, domain 1"/>
    <property type="match status" value="1"/>
</dbReference>
<dbReference type="SUPFAM" id="SSF52402">
    <property type="entry name" value="Adenine nucleotide alpha hydrolases-like"/>
    <property type="match status" value="1"/>
</dbReference>